<evidence type="ECO:0000313" key="1">
    <source>
        <dbReference type="EMBL" id="QZN97849.1"/>
    </source>
</evidence>
<gene>
    <name evidence="1" type="ORF">K6K13_11425</name>
</gene>
<proteinExistence type="predicted"/>
<name>A0ABX9ARL6_9ENTR</name>
<accession>A0ABX9ARL6</accession>
<dbReference type="Pfam" id="PF07358">
    <property type="entry name" value="DUF1482"/>
    <property type="match status" value="1"/>
</dbReference>
<evidence type="ECO:0000313" key="2">
    <source>
        <dbReference type="Proteomes" id="UP000825886"/>
    </source>
</evidence>
<keyword evidence="2" id="KW-1185">Reference proteome</keyword>
<dbReference type="RefSeq" id="WP_222160879.1">
    <property type="nucleotide sequence ID" value="NZ_CP081864.1"/>
</dbReference>
<dbReference type="EMBL" id="CP081864">
    <property type="protein sequence ID" value="QZN97849.1"/>
    <property type="molecule type" value="Genomic_DNA"/>
</dbReference>
<sequence>MYALVVFICYLGHGCENLVIDAYLNEAQCLSAMDEQRLRRAGCFPIEDFIDGYWIPAHERAEF</sequence>
<organism evidence="1 2">
    <name type="scientific">Symbiopectobacterium purcellii</name>
    <dbReference type="NCBI Taxonomy" id="2871826"/>
    <lineage>
        <taxon>Bacteria</taxon>
        <taxon>Pseudomonadati</taxon>
        <taxon>Pseudomonadota</taxon>
        <taxon>Gammaproteobacteria</taxon>
        <taxon>Enterobacterales</taxon>
        <taxon>Enterobacteriaceae</taxon>
    </lineage>
</organism>
<protein>
    <submittedName>
        <fullName evidence="1">YebW family protein</fullName>
    </submittedName>
</protein>
<dbReference type="InterPro" id="IPR009954">
    <property type="entry name" value="DUF1482"/>
</dbReference>
<dbReference type="Proteomes" id="UP000825886">
    <property type="component" value="Chromosome"/>
</dbReference>
<reference evidence="1 2" key="1">
    <citation type="submission" date="2021-08" db="EMBL/GenBank/DDBJ databases">
        <title>Culture and genomic analysis of Symbiopectobacterium purcellii sp. nov. gen. nov., isolated from the leafhopper Empoasca decipiens.</title>
        <authorList>
            <person name="Nadal-Jimenez P."/>
            <person name="Siozios S."/>
            <person name="Halliday N."/>
            <person name="Camara M."/>
            <person name="Hurst G.D.D."/>
        </authorList>
    </citation>
    <scope>NUCLEOTIDE SEQUENCE [LARGE SCALE GENOMIC DNA]</scope>
    <source>
        <strain evidence="1 2">SyEd1</strain>
    </source>
</reference>